<comment type="similarity">
    <text evidence="1">Belongs to the DNA mismatch repair MutS family.</text>
</comment>
<protein>
    <submittedName>
        <fullName evidence="9">DNA-binding domain of DNA mismatch repair MUTS family protein</fullName>
    </submittedName>
</protein>
<dbReference type="SMART" id="SM00534">
    <property type="entry name" value="MUTSac"/>
    <property type="match status" value="1"/>
</dbReference>
<sequence length="1091" mass="120587">MILLSLFLRRAATSIHSLYATRTLSAHFATADAKRTSAKTVKAFVDLPTGLVRPDGTLAEPLPGWSGGPDDESQSRSNVTNVLGHELDPPPKRRRIAKTVVLDRTGSPAKPLESDELFSAPSRPKPPYPLISGVEVKPKRGRKLALKDEASTALVDHPQPTNDEPKSISKPRRGRKAKVEPSESSVPLQQQSRTGQPSDGNGQPQTVLAQEILENLRRFPRCLLLTRVGQFYESYFDQAVEIARLLNIKLTTRKWGGSRVPMCGFPLVHLDKHLKVLVQQNKRFVAMCEEFPHYSDGVKAFDRRVSRVITPGTLIDEPFLNPFENNYLLAITAPEVNDCVQTIAPLGLAWIDVSTGEFFSKTATIDSLRDELARIGPKEVVLHSSLDPMKHRPIFEALAEDDTFFSSVTPPETFQGIRTLDDLRESRNPLQAADASTLELDAYIIKPALSHAETSAICLLTAYLHSNLLEHMPVLSSPNHEGSEGRMQIDSHTIKALEIRESFREGGTKGSLLSVIKRTVTSGGSRLLSRWLCSPSTSIAEINARQSLVAFFHARPHFQADLVEALVEAEDTGRIVQKFLLGRGDTSDLLAVQRTSHIWSSIMKRVEDEKKLESIERADFREADWDSLDRLMSRMVDLGDLSERIGEALEGASLSTDESATIVHSNANGDHGVVSADDSNVTWRYGPAKWVIKPGFSSKLMTLHNSLRSFLREREELERTLQLQYDAPSLTLRASPAHGMHVHLGKAKRDQAKLSSSPEFVSIAESGSTRCYFFREWSCLGGQIAETMLALTLAEKEAFETLRNEVTSHSLSLRRNAQILDELDVALSFAKLAAELNFVRPILTNDALLNVTNGRHPTVELGLLAAGRVFTPNSVSLSPGSRLHVITGPNMAGKSTFLRQTALITILAQTGSFVPADCAVIGVVDKLFSRIGAKDDLFHDRSTFMVEMLETAEILRRATSKSLVIMDEVGRGTTVTDGLAIAYATLHHLVTANQCRTLFATHFHELSDMVGYPNQSQGIFASVDFFCTDVDETDDDHFAYQYRVRPGVNRDSHGLKVAQLAGMPSAAVTVARSTLSWLKKRRPNSHDENMQ</sequence>
<dbReference type="FunFam" id="3.40.50.300:FF:001238">
    <property type="entry name" value="DNA mismatch repair protein"/>
    <property type="match status" value="1"/>
</dbReference>
<evidence type="ECO:0000256" key="3">
    <source>
        <dbReference type="ARBA" id="ARBA00022763"/>
    </source>
</evidence>
<gene>
    <name evidence="9" type="ORF">LshimejAT787_0306410</name>
</gene>
<dbReference type="Proteomes" id="UP001063166">
    <property type="component" value="Unassembled WGS sequence"/>
</dbReference>
<keyword evidence="2" id="KW-0547">Nucleotide-binding</keyword>
<dbReference type="Gene3D" id="3.40.1170.10">
    <property type="entry name" value="DNA repair protein MutS, domain I"/>
    <property type="match status" value="1"/>
</dbReference>
<dbReference type="Pfam" id="PF05188">
    <property type="entry name" value="MutS_II"/>
    <property type="match status" value="1"/>
</dbReference>
<dbReference type="Pfam" id="PF01624">
    <property type="entry name" value="MutS_I"/>
    <property type="match status" value="1"/>
</dbReference>
<dbReference type="Pfam" id="PF05192">
    <property type="entry name" value="MutS_III"/>
    <property type="match status" value="1"/>
</dbReference>
<feature type="compositionally biased region" description="Polar residues" evidence="7">
    <location>
        <begin position="182"/>
        <end position="204"/>
    </location>
</feature>
<dbReference type="SUPFAM" id="SSF55271">
    <property type="entry name" value="DNA repair protein MutS, domain I"/>
    <property type="match status" value="1"/>
</dbReference>
<accession>A0A9P3UK66</accession>
<dbReference type="InterPro" id="IPR007696">
    <property type="entry name" value="DNA_mismatch_repair_MutS_core"/>
</dbReference>
<dbReference type="GO" id="GO:0005524">
    <property type="term" value="F:ATP binding"/>
    <property type="evidence" value="ECO:0007669"/>
    <property type="project" value="UniProtKB-KW"/>
</dbReference>
<feature type="region of interest" description="Disordered" evidence="7">
    <location>
        <begin position="55"/>
        <end position="204"/>
    </location>
</feature>
<evidence type="ECO:0000256" key="6">
    <source>
        <dbReference type="ARBA" id="ARBA00023204"/>
    </source>
</evidence>
<dbReference type="SMART" id="SM00533">
    <property type="entry name" value="MUTSd"/>
    <property type="match status" value="1"/>
</dbReference>
<reference evidence="9" key="1">
    <citation type="submission" date="2022-07" db="EMBL/GenBank/DDBJ databases">
        <title>The genome of Lyophyllum shimeji provides insight into the initial evolution of ectomycorrhizal fungal genome.</title>
        <authorList>
            <person name="Kobayashi Y."/>
            <person name="Shibata T."/>
            <person name="Hirakawa H."/>
            <person name="Shigenobu S."/>
            <person name="Nishiyama T."/>
            <person name="Yamada A."/>
            <person name="Hasebe M."/>
            <person name="Kawaguchi M."/>
        </authorList>
    </citation>
    <scope>NUCLEOTIDE SEQUENCE</scope>
    <source>
        <strain evidence="9">AT787</strain>
    </source>
</reference>
<keyword evidence="3" id="KW-0227">DNA damage</keyword>
<dbReference type="GO" id="GO:0005739">
    <property type="term" value="C:mitochondrion"/>
    <property type="evidence" value="ECO:0007669"/>
    <property type="project" value="TreeGrafter"/>
</dbReference>
<dbReference type="SUPFAM" id="SSF48334">
    <property type="entry name" value="DNA repair protein MutS, domain III"/>
    <property type="match status" value="1"/>
</dbReference>
<keyword evidence="4" id="KW-0067">ATP-binding</keyword>
<dbReference type="GO" id="GO:0140664">
    <property type="term" value="F:ATP-dependent DNA damage sensor activity"/>
    <property type="evidence" value="ECO:0007669"/>
    <property type="project" value="InterPro"/>
</dbReference>
<evidence type="ECO:0000313" key="9">
    <source>
        <dbReference type="EMBL" id="GLB36353.1"/>
    </source>
</evidence>
<keyword evidence="5 9" id="KW-0238">DNA-binding</keyword>
<feature type="domain" description="DNA mismatch repair proteins mutS family" evidence="8">
    <location>
        <begin position="962"/>
        <end position="978"/>
    </location>
</feature>
<dbReference type="PANTHER" id="PTHR11361:SF34">
    <property type="entry name" value="DNA MISMATCH REPAIR PROTEIN MSH1, MITOCHONDRIAL"/>
    <property type="match status" value="1"/>
</dbReference>
<proteinExistence type="inferred from homology"/>
<evidence type="ECO:0000256" key="1">
    <source>
        <dbReference type="ARBA" id="ARBA00006271"/>
    </source>
</evidence>
<dbReference type="Gene3D" id="3.30.420.110">
    <property type="entry name" value="MutS, connector domain"/>
    <property type="match status" value="1"/>
</dbReference>
<dbReference type="InterPro" id="IPR007860">
    <property type="entry name" value="DNA_mmatch_repair_MutS_con_dom"/>
</dbReference>
<evidence type="ECO:0000256" key="2">
    <source>
        <dbReference type="ARBA" id="ARBA00022741"/>
    </source>
</evidence>
<keyword evidence="10" id="KW-1185">Reference proteome</keyword>
<evidence type="ECO:0000259" key="8">
    <source>
        <dbReference type="PROSITE" id="PS00486"/>
    </source>
</evidence>
<name>A0A9P3UK66_LYOSH</name>
<dbReference type="SUPFAM" id="SSF53150">
    <property type="entry name" value="DNA repair protein MutS, domain II"/>
    <property type="match status" value="1"/>
</dbReference>
<evidence type="ECO:0000256" key="5">
    <source>
        <dbReference type="ARBA" id="ARBA00023125"/>
    </source>
</evidence>
<evidence type="ECO:0000256" key="4">
    <source>
        <dbReference type="ARBA" id="ARBA00022840"/>
    </source>
</evidence>
<comment type="caution">
    <text evidence="9">The sequence shown here is derived from an EMBL/GenBank/DDBJ whole genome shotgun (WGS) entry which is preliminary data.</text>
</comment>
<dbReference type="Gene3D" id="1.10.1420.10">
    <property type="match status" value="2"/>
</dbReference>
<dbReference type="InterPro" id="IPR000432">
    <property type="entry name" value="DNA_mismatch_repair_MutS_C"/>
</dbReference>
<dbReference type="EMBL" id="BRPK01000003">
    <property type="protein sequence ID" value="GLB36353.1"/>
    <property type="molecule type" value="Genomic_DNA"/>
</dbReference>
<dbReference type="Gene3D" id="3.40.50.300">
    <property type="entry name" value="P-loop containing nucleotide triphosphate hydrolases"/>
    <property type="match status" value="1"/>
</dbReference>
<organism evidence="9 10">
    <name type="scientific">Lyophyllum shimeji</name>
    <name type="common">Hon-shimeji</name>
    <name type="synonym">Tricholoma shimeji</name>
    <dbReference type="NCBI Taxonomy" id="47721"/>
    <lineage>
        <taxon>Eukaryota</taxon>
        <taxon>Fungi</taxon>
        <taxon>Dikarya</taxon>
        <taxon>Basidiomycota</taxon>
        <taxon>Agaricomycotina</taxon>
        <taxon>Agaricomycetes</taxon>
        <taxon>Agaricomycetidae</taxon>
        <taxon>Agaricales</taxon>
        <taxon>Tricholomatineae</taxon>
        <taxon>Lyophyllaceae</taxon>
        <taxon>Lyophyllum</taxon>
    </lineage>
</organism>
<dbReference type="InterPro" id="IPR007695">
    <property type="entry name" value="DNA_mismatch_repair_MutS-lik_N"/>
</dbReference>
<dbReference type="InterPro" id="IPR045076">
    <property type="entry name" value="MutS"/>
</dbReference>
<dbReference type="Pfam" id="PF00488">
    <property type="entry name" value="MutS_V"/>
    <property type="match status" value="1"/>
</dbReference>
<keyword evidence="6" id="KW-0234">DNA repair</keyword>
<evidence type="ECO:0000256" key="7">
    <source>
        <dbReference type="SAM" id="MobiDB-lite"/>
    </source>
</evidence>
<dbReference type="PROSITE" id="PS00486">
    <property type="entry name" value="DNA_MISMATCH_REPAIR_2"/>
    <property type="match status" value="1"/>
</dbReference>
<dbReference type="SUPFAM" id="SSF52540">
    <property type="entry name" value="P-loop containing nucleoside triphosphate hydrolases"/>
    <property type="match status" value="1"/>
</dbReference>
<dbReference type="GO" id="GO:0030983">
    <property type="term" value="F:mismatched DNA binding"/>
    <property type="evidence" value="ECO:0007669"/>
    <property type="project" value="InterPro"/>
</dbReference>
<dbReference type="GO" id="GO:0005634">
    <property type="term" value="C:nucleus"/>
    <property type="evidence" value="ECO:0007669"/>
    <property type="project" value="TreeGrafter"/>
</dbReference>
<dbReference type="InterPro" id="IPR016151">
    <property type="entry name" value="DNA_mismatch_repair_MutS_N"/>
</dbReference>
<dbReference type="InterPro" id="IPR027417">
    <property type="entry name" value="P-loop_NTPase"/>
</dbReference>
<dbReference type="GO" id="GO:0006298">
    <property type="term" value="P:mismatch repair"/>
    <property type="evidence" value="ECO:0007669"/>
    <property type="project" value="InterPro"/>
</dbReference>
<dbReference type="GO" id="GO:0043504">
    <property type="term" value="P:mitochondrial DNA repair"/>
    <property type="evidence" value="ECO:0007669"/>
    <property type="project" value="TreeGrafter"/>
</dbReference>
<dbReference type="PANTHER" id="PTHR11361">
    <property type="entry name" value="DNA MISMATCH REPAIR PROTEIN MUTS FAMILY MEMBER"/>
    <property type="match status" value="1"/>
</dbReference>
<dbReference type="AlphaFoldDB" id="A0A9P3UK66"/>
<dbReference type="OrthoDB" id="2534523at2759"/>
<evidence type="ECO:0000313" key="10">
    <source>
        <dbReference type="Proteomes" id="UP001063166"/>
    </source>
</evidence>
<dbReference type="InterPro" id="IPR036678">
    <property type="entry name" value="MutS_con_dom_sf"/>
</dbReference>
<dbReference type="InterPro" id="IPR036187">
    <property type="entry name" value="DNA_mismatch_repair_MutS_sf"/>
</dbReference>